<dbReference type="Pfam" id="PF02706">
    <property type="entry name" value="Wzz"/>
    <property type="match status" value="1"/>
</dbReference>
<dbReference type="EMBL" id="CP049742">
    <property type="protein sequence ID" value="QPC47663.1"/>
    <property type="molecule type" value="Genomic_DNA"/>
</dbReference>
<dbReference type="GO" id="GO:0005886">
    <property type="term" value="C:plasma membrane"/>
    <property type="evidence" value="ECO:0007669"/>
    <property type="project" value="UniProtKB-SubCell"/>
</dbReference>
<gene>
    <name evidence="10" type="ORF">G8O30_12215</name>
</gene>
<sequence>MEETISLKELFQTLKKRMWMISSITLIAAITSGVISFYFLTPVYSSTAQILVNKTGNNEPPALNTSEIQMNIQLINTYNDIIKSPLILKMVRANLDLDRTANTLMGQMSVSSNNNSQLVRLTVEDTDPYMAKDIANMTAKVFQDEIDDLMGLDNVTILAQAEVGENPSPIKPKPLLNIAIAIVVGLMAGVGLAFLLEYLDNTVKNEHDVERVLGLPVIGSITIIEQEEVKKASRSRRNQVKEEKGGSISV</sequence>
<feature type="domain" description="Tyrosine-protein kinase G-rich" evidence="9">
    <location>
        <begin position="141"/>
        <end position="195"/>
    </location>
</feature>
<evidence type="ECO:0000313" key="10">
    <source>
        <dbReference type="EMBL" id="QPC47663.1"/>
    </source>
</evidence>
<protein>
    <submittedName>
        <fullName evidence="10">Capsular biosynthesis protein</fullName>
    </submittedName>
</protein>
<dbReference type="Proteomes" id="UP000593626">
    <property type="component" value="Chromosome"/>
</dbReference>
<feature type="transmembrane region" description="Helical" evidence="7">
    <location>
        <begin position="20"/>
        <end position="40"/>
    </location>
</feature>
<comment type="similarity">
    <text evidence="2">Belongs to the CpsC/CapA family.</text>
</comment>
<feature type="domain" description="Polysaccharide chain length determinant N-terminal" evidence="8">
    <location>
        <begin position="3"/>
        <end position="94"/>
    </location>
</feature>
<reference evidence="10 11" key="1">
    <citation type="submission" date="2019-07" db="EMBL/GenBank/DDBJ databases">
        <title>Genome sequence of 2 isolates from Red Sea Mangroves.</title>
        <authorList>
            <person name="Sefrji F."/>
            <person name="Michoud G."/>
            <person name="Merlino G."/>
            <person name="Daffonchio D."/>
        </authorList>
    </citation>
    <scope>NUCLEOTIDE SEQUENCE [LARGE SCALE GENOMIC DNA]</scope>
    <source>
        <strain evidence="10 11">R1DC41</strain>
    </source>
</reference>
<dbReference type="InterPro" id="IPR003856">
    <property type="entry name" value="LPS_length_determ_N"/>
</dbReference>
<dbReference type="GO" id="GO:0004713">
    <property type="term" value="F:protein tyrosine kinase activity"/>
    <property type="evidence" value="ECO:0007669"/>
    <property type="project" value="TreeGrafter"/>
</dbReference>
<evidence type="ECO:0000256" key="5">
    <source>
        <dbReference type="ARBA" id="ARBA00022989"/>
    </source>
</evidence>
<keyword evidence="11" id="KW-1185">Reference proteome</keyword>
<keyword evidence="6 7" id="KW-0472">Membrane</keyword>
<dbReference type="KEGG" id="mcui:G8O30_12215"/>
<evidence type="ECO:0000256" key="7">
    <source>
        <dbReference type="SAM" id="Phobius"/>
    </source>
</evidence>
<dbReference type="Pfam" id="PF13807">
    <property type="entry name" value="GNVR"/>
    <property type="match status" value="1"/>
</dbReference>
<keyword evidence="5 7" id="KW-1133">Transmembrane helix</keyword>
<keyword evidence="4 7" id="KW-0812">Transmembrane</keyword>
<comment type="subcellular location">
    <subcellularLocation>
        <location evidence="1">Cell membrane</location>
        <topology evidence="1">Multi-pass membrane protein</topology>
    </subcellularLocation>
</comment>
<proteinExistence type="inferred from homology"/>
<feature type="transmembrane region" description="Helical" evidence="7">
    <location>
        <begin position="175"/>
        <end position="196"/>
    </location>
</feature>
<accession>A0A7S8HG94</accession>
<evidence type="ECO:0000256" key="1">
    <source>
        <dbReference type="ARBA" id="ARBA00004651"/>
    </source>
</evidence>
<evidence type="ECO:0000256" key="2">
    <source>
        <dbReference type="ARBA" id="ARBA00006683"/>
    </source>
</evidence>
<dbReference type="RefSeq" id="WP_239672338.1">
    <property type="nucleotide sequence ID" value="NZ_CP049742.1"/>
</dbReference>
<evidence type="ECO:0000256" key="3">
    <source>
        <dbReference type="ARBA" id="ARBA00022475"/>
    </source>
</evidence>
<name>A0A7S8HG94_9BACI</name>
<evidence type="ECO:0000256" key="4">
    <source>
        <dbReference type="ARBA" id="ARBA00022692"/>
    </source>
</evidence>
<evidence type="ECO:0000259" key="8">
    <source>
        <dbReference type="Pfam" id="PF02706"/>
    </source>
</evidence>
<dbReference type="AlphaFoldDB" id="A0A7S8HG94"/>
<evidence type="ECO:0000256" key="6">
    <source>
        <dbReference type="ARBA" id="ARBA00023136"/>
    </source>
</evidence>
<dbReference type="InterPro" id="IPR050445">
    <property type="entry name" value="Bact_polysacc_biosynth/exp"/>
</dbReference>
<evidence type="ECO:0000259" key="9">
    <source>
        <dbReference type="Pfam" id="PF13807"/>
    </source>
</evidence>
<keyword evidence="3" id="KW-1003">Cell membrane</keyword>
<dbReference type="PANTHER" id="PTHR32309">
    <property type="entry name" value="TYROSINE-PROTEIN KINASE"/>
    <property type="match status" value="1"/>
</dbReference>
<evidence type="ECO:0000313" key="11">
    <source>
        <dbReference type="Proteomes" id="UP000593626"/>
    </source>
</evidence>
<dbReference type="InterPro" id="IPR032807">
    <property type="entry name" value="GNVR"/>
</dbReference>
<organism evidence="10 11">
    <name type="scientific">Mangrovibacillus cuniculi</name>
    <dbReference type="NCBI Taxonomy" id="2593652"/>
    <lineage>
        <taxon>Bacteria</taxon>
        <taxon>Bacillati</taxon>
        <taxon>Bacillota</taxon>
        <taxon>Bacilli</taxon>
        <taxon>Bacillales</taxon>
        <taxon>Bacillaceae</taxon>
        <taxon>Mangrovibacillus</taxon>
    </lineage>
</organism>
<dbReference type="PANTHER" id="PTHR32309:SF13">
    <property type="entry name" value="FERRIC ENTEROBACTIN TRANSPORT PROTEIN FEPE"/>
    <property type="match status" value="1"/>
</dbReference>